<protein>
    <submittedName>
        <fullName evidence="5">Sugar kinase</fullName>
    </submittedName>
</protein>
<evidence type="ECO:0000259" key="4">
    <source>
        <dbReference type="Pfam" id="PF00294"/>
    </source>
</evidence>
<evidence type="ECO:0000313" key="6">
    <source>
        <dbReference type="Proteomes" id="UP000249065"/>
    </source>
</evidence>
<accession>A0A327MC94</accession>
<dbReference type="EMBL" id="QLIX01000002">
    <property type="protein sequence ID" value="RAI60259.1"/>
    <property type="molecule type" value="Genomic_DNA"/>
</dbReference>
<evidence type="ECO:0000256" key="2">
    <source>
        <dbReference type="ARBA" id="ARBA00022679"/>
    </source>
</evidence>
<feature type="domain" description="Carbohydrate kinase PfkB" evidence="4">
    <location>
        <begin position="32"/>
        <end position="300"/>
    </location>
</feature>
<dbReference type="CDD" id="cd01166">
    <property type="entry name" value="KdgK"/>
    <property type="match status" value="1"/>
</dbReference>
<dbReference type="GO" id="GO:0008673">
    <property type="term" value="F:2-dehydro-3-deoxygluconokinase activity"/>
    <property type="evidence" value="ECO:0007669"/>
    <property type="project" value="TreeGrafter"/>
</dbReference>
<evidence type="ECO:0000256" key="1">
    <source>
        <dbReference type="ARBA" id="ARBA00010688"/>
    </source>
</evidence>
<organism evidence="5 6">
    <name type="scientific">Roseicella frigidaeris</name>
    <dbReference type="NCBI Taxonomy" id="2230885"/>
    <lineage>
        <taxon>Bacteria</taxon>
        <taxon>Pseudomonadati</taxon>
        <taxon>Pseudomonadota</taxon>
        <taxon>Alphaproteobacteria</taxon>
        <taxon>Acetobacterales</taxon>
        <taxon>Roseomonadaceae</taxon>
        <taxon>Roseicella</taxon>
    </lineage>
</organism>
<proteinExistence type="inferred from homology"/>
<dbReference type="Gene3D" id="3.40.1190.20">
    <property type="match status" value="1"/>
</dbReference>
<dbReference type="Proteomes" id="UP000249065">
    <property type="component" value="Unassembled WGS sequence"/>
</dbReference>
<dbReference type="InterPro" id="IPR029056">
    <property type="entry name" value="Ribokinase-like"/>
</dbReference>
<dbReference type="PANTHER" id="PTHR43085">
    <property type="entry name" value="HEXOKINASE FAMILY MEMBER"/>
    <property type="match status" value="1"/>
</dbReference>
<dbReference type="SUPFAM" id="SSF53613">
    <property type="entry name" value="Ribokinase-like"/>
    <property type="match status" value="1"/>
</dbReference>
<dbReference type="OrthoDB" id="9776822at2"/>
<comment type="similarity">
    <text evidence="1">Belongs to the carbohydrate kinase PfkB family.</text>
</comment>
<dbReference type="GO" id="GO:0005829">
    <property type="term" value="C:cytosol"/>
    <property type="evidence" value="ECO:0007669"/>
    <property type="project" value="TreeGrafter"/>
</dbReference>
<dbReference type="AlphaFoldDB" id="A0A327MC94"/>
<dbReference type="InterPro" id="IPR011611">
    <property type="entry name" value="PfkB_dom"/>
</dbReference>
<dbReference type="GO" id="GO:0019698">
    <property type="term" value="P:D-galacturonate catabolic process"/>
    <property type="evidence" value="ECO:0007669"/>
    <property type="project" value="TreeGrafter"/>
</dbReference>
<dbReference type="RefSeq" id="WP_111468445.1">
    <property type="nucleotide sequence ID" value="NZ_QLIX01000002.1"/>
</dbReference>
<dbReference type="GO" id="GO:0006974">
    <property type="term" value="P:DNA damage response"/>
    <property type="evidence" value="ECO:0007669"/>
    <property type="project" value="TreeGrafter"/>
</dbReference>
<keyword evidence="6" id="KW-1185">Reference proteome</keyword>
<evidence type="ECO:0000256" key="3">
    <source>
        <dbReference type="ARBA" id="ARBA00022777"/>
    </source>
</evidence>
<comment type="caution">
    <text evidence="5">The sequence shown here is derived from an EMBL/GenBank/DDBJ whole genome shotgun (WGS) entry which is preliminary data.</text>
</comment>
<dbReference type="PANTHER" id="PTHR43085:SF15">
    <property type="entry name" value="2-DEHYDRO-3-DEOXYGLUCONOKINASE"/>
    <property type="match status" value="1"/>
</dbReference>
<dbReference type="GO" id="GO:0042840">
    <property type="term" value="P:D-glucuronate catabolic process"/>
    <property type="evidence" value="ECO:0007669"/>
    <property type="project" value="TreeGrafter"/>
</dbReference>
<sequence length="313" mass="32170">MSAPPELLCMGEPMLELNAQKPGPDGRVLYLEGHGGDTSNAAICAARQGARVGYVTAIGTDRPGESFLRLWATEGVDAGTVRRDPEAPTGLYVVTHDADGHAFTFYRSNSAASRYGPRDVPEEAIRKARILHVSGISQAISTSACDAVFHAIAIAKSAGVKLSYDTNLRASLWPAARAAAVIHAAIAQADIALPSLDDARALTGLEAPDAIADFYLRLGCPLVLLKLGREGVMVASAGAERVRIAPHRVAAVDATGAGDAFAGALLARLLAGDDAVSAARYANACAALSTTGYGAVAPLPRPAAVRALLAGAP</sequence>
<dbReference type="Pfam" id="PF00294">
    <property type="entry name" value="PfkB"/>
    <property type="match status" value="1"/>
</dbReference>
<evidence type="ECO:0000313" key="5">
    <source>
        <dbReference type="EMBL" id="RAI60259.1"/>
    </source>
</evidence>
<name>A0A327MC94_9PROT</name>
<reference evidence="6" key="1">
    <citation type="submission" date="2018-06" db="EMBL/GenBank/DDBJ databases">
        <authorList>
            <person name="Khan S.A."/>
        </authorList>
    </citation>
    <scope>NUCLEOTIDE SEQUENCE [LARGE SCALE GENOMIC DNA]</scope>
    <source>
        <strain evidence="6">DB-1506</strain>
    </source>
</reference>
<gene>
    <name evidence="5" type="ORF">DOO78_04070</name>
</gene>
<dbReference type="InterPro" id="IPR050306">
    <property type="entry name" value="PfkB_Carbo_kinase"/>
</dbReference>
<keyword evidence="2" id="KW-0808">Transferase</keyword>
<keyword evidence="3 5" id="KW-0418">Kinase</keyword>